<evidence type="ECO:0000313" key="2">
    <source>
        <dbReference type="Proteomes" id="UP001190700"/>
    </source>
</evidence>
<keyword evidence="2" id="KW-1185">Reference proteome</keyword>
<gene>
    <name evidence="1" type="ORF">CYMTET_38713</name>
</gene>
<evidence type="ECO:0000313" key="1">
    <source>
        <dbReference type="EMBL" id="KAK3251971.1"/>
    </source>
</evidence>
<dbReference type="EMBL" id="LGRX02025710">
    <property type="protein sequence ID" value="KAK3251971.1"/>
    <property type="molecule type" value="Genomic_DNA"/>
</dbReference>
<accession>A0AAE0CBG9</accession>
<protein>
    <submittedName>
        <fullName evidence="1">Uncharacterized protein</fullName>
    </submittedName>
</protein>
<dbReference type="AlphaFoldDB" id="A0AAE0CBG9"/>
<proteinExistence type="predicted"/>
<comment type="caution">
    <text evidence="1">The sequence shown here is derived from an EMBL/GenBank/DDBJ whole genome shotgun (WGS) entry which is preliminary data.</text>
</comment>
<name>A0AAE0CBG9_9CHLO</name>
<organism evidence="1 2">
    <name type="scientific">Cymbomonas tetramitiformis</name>
    <dbReference type="NCBI Taxonomy" id="36881"/>
    <lineage>
        <taxon>Eukaryota</taxon>
        <taxon>Viridiplantae</taxon>
        <taxon>Chlorophyta</taxon>
        <taxon>Pyramimonadophyceae</taxon>
        <taxon>Pyramimonadales</taxon>
        <taxon>Pyramimonadaceae</taxon>
        <taxon>Cymbomonas</taxon>
    </lineage>
</organism>
<sequence>MKYMEAKELEIDKELLEVHIFPVSNPVSCHGKSQPGAWWRKCNGQAKKRPIWDYSRPMDVGVSATIELENDKIVDGESGLGLGLQFGCGSKSQFCLAQSFKFGGVHHMHQRRKHLYAAHPAILAWMQAQGLASYPKALEVTSAKRSLTRVFHGVPESASAGKGSHPRGSSGLGEDRVVLTAKSCAPSMLRAPASKQQLESLGGPAGILQPGVVWGPLAFCSQVVGPAGTVQPGGVGPLAFCSQWFFSRLAASTTLAALRVTLQVLEDLATFKEGIHRYNSRKVVLYWENVKMCFSANGSVGTKGMSGLMDERFFAHS</sequence>
<dbReference type="Proteomes" id="UP001190700">
    <property type="component" value="Unassembled WGS sequence"/>
</dbReference>
<reference evidence="1 2" key="1">
    <citation type="journal article" date="2015" name="Genome Biol. Evol.">
        <title>Comparative Genomics of a Bacterivorous Green Alga Reveals Evolutionary Causalities and Consequences of Phago-Mixotrophic Mode of Nutrition.</title>
        <authorList>
            <person name="Burns J.A."/>
            <person name="Paasch A."/>
            <person name="Narechania A."/>
            <person name="Kim E."/>
        </authorList>
    </citation>
    <scope>NUCLEOTIDE SEQUENCE [LARGE SCALE GENOMIC DNA]</scope>
    <source>
        <strain evidence="1 2">PLY_AMNH</strain>
    </source>
</reference>